<evidence type="ECO:0000313" key="2">
    <source>
        <dbReference type="Proteomes" id="UP001201163"/>
    </source>
</evidence>
<organism evidence="1 2">
    <name type="scientific">Lactarius akahatsu</name>
    <dbReference type="NCBI Taxonomy" id="416441"/>
    <lineage>
        <taxon>Eukaryota</taxon>
        <taxon>Fungi</taxon>
        <taxon>Dikarya</taxon>
        <taxon>Basidiomycota</taxon>
        <taxon>Agaricomycotina</taxon>
        <taxon>Agaricomycetes</taxon>
        <taxon>Russulales</taxon>
        <taxon>Russulaceae</taxon>
        <taxon>Lactarius</taxon>
    </lineage>
</organism>
<accession>A0AAD4LP95</accession>
<reference evidence="1" key="1">
    <citation type="submission" date="2022-01" db="EMBL/GenBank/DDBJ databases">
        <title>Comparative genomics reveals a dynamic genome evolution in the ectomycorrhizal milk-cap (Lactarius) mushrooms.</title>
        <authorList>
            <consortium name="DOE Joint Genome Institute"/>
            <person name="Lebreton A."/>
            <person name="Tang N."/>
            <person name="Kuo A."/>
            <person name="LaButti K."/>
            <person name="Drula E."/>
            <person name="Barry K."/>
            <person name="Clum A."/>
            <person name="Lipzen A."/>
            <person name="Mousain D."/>
            <person name="Ng V."/>
            <person name="Wang R."/>
            <person name="Wang X."/>
            <person name="Dai Y."/>
            <person name="Henrissat B."/>
            <person name="Grigoriev I.V."/>
            <person name="Guerin-Laguette A."/>
            <person name="Yu F."/>
            <person name="Martin F.M."/>
        </authorList>
    </citation>
    <scope>NUCLEOTIDE SEQUENCE</scope>
    <source>
        <strain evidence="1">QP</strain>
    </source>
</reference>
<dbReference type="Proteomes" id="UP001201163">
    <property type="component" value="Unassembled WGS sequence"/>
</dbReference>
<sequence length="231" mass="26499">MDLWCSLDLLPDLSSAQRPLHYHDRSTMALPDDARRHRRAAHNGSTAPTDLYWRNDGLCPFLPAPEPDGIHGRERMRTSNDLWVYAVAILRQICSVRPRLPLDRQADYFVSGYVYLKGTHGLLLFRKSRLNDRCEITIDFIQPFRTSRFNASDRWDATFCSRLRGYCRQFSITYNYDSPTTDLIHHAKHHAVAVPPCHLTPRGRSTQHCPTCSNIRASQVGSLILVTAPIR</sequence>
<dbReference type="AlphaFoldDB" id="A0AAD4LP95"/>
<protein>
    <submittedName>
        <fullName evidence="1">Uncharacterized protein</fullName>
    </submittedName>
</protein>
<proteinExistence type="predicted"/>
<name>A0AAD4LP95_9AGAM</name>
<keyword evidence="2" id="KW-1185">Reference proteome</keyword>
<gene>
    <name evidence="1" type="ORF">EDB92DRAFT_110486</name>
</gene>
<evidence type="ECO:0000313" key="1">
    <source>
        <dbReference type="EMBL" id="KAH8995968.1"/>
    </source>
</evidence>
<comment type="caution">
    <text evidence="1">The sequence shown here is derived from an EMBL/GenBank/DDBJ whole genome shotgun (WGS) entry which is preliminary data.</text>
</comment>
<dbReference type="EMBL" id="JAKELL010000010">
    <property type="protein sequence ID" value="KAH8995968.1"/>
    <property type="molecule type" value="Genomic_DNA"/>
</dbReference>